<keyword evidence="2" id="KW-0805">Transcription regulation</keyword>
<feature type="region of interest" description="Disordered" evidence="6">
    <location>
        <begin position="1"/>
        <end position="30"/>
    </location>
</feature>
<sequence length="122" mass="13999">MPKEPNEQKSPKSPTSPKKMMRQKRDRRKKSLLRKAYEYSKLCDADVCLGIRIRESGQVTTFLSDSTGFWSDLSSQLVRFQHACCREIYYPRPTQKTEKDFDSNPTTDDDSAAAEDVKGGEQ</sequence>
<dbReference type="SUPFAM" id="SSF55455">
    <property type="entry name" value="SRF-like"/>
    <property type="match status" value="1"/>
</dbReference>
<dbReference type="InterPro" id="IPR036879">
    <property type="entry name" value="TF_MADSbox_sf"/>
</dbReference>
<evidence type="ECO:0000256" key="5">
    <source>
        <dbReference type="ARBA" id="ARBA00023242"/>
    </source>
</evidence>
<feature type="region of interest" description="Disordered" evidence="6">
    <location>
        <begin position="95"/>
        <end position="122"/>
    </location>
</feature>
<dbReference type="GeneID" id="37214774"/>
<keyword evidence="3" id="KW-0238">DNA-binding</keyword>
<evidence type="ECO:0000256" key="1">
    <source>
        <dbReference type="ARBA" id="ARBA00004123"/>
    </source>
</evidence>
<dbReference type="OrthoDB" id="1898716at2759"/>
<reference evidence="8" key="1">
    <citation type="submission" date="2016-12" db="EMBL/GenBank/DDBJ databases">
        <title>The genomes of Aspergillus section Nigri reveals drivers in fungal speciation.</title>
        <authorList>
            <consortium name="DOE Joint Genome Institute"/>
            <person name="Vesth T.C."/>
            <person name="Nybo J."/>
            <person name="Theobald S."/>
            <person name="Brandl J."/>
            <person name="Frisvad J.C."/>
            <person name="Nielsen K.F."/>
            <person name="Lyhne E.K."/>
            <person name="Kogle M.E."/>
            <person name="Kuo A."/>
            <person name="Riley R."/>
            <person name="Clum A."/>
            <person name="Nolan M."/>
            <person name="Lipzen A."/>
            <person name="Salamov A."/>
            <person name="Henrissat B."/>
            <person name="Wiebenga A."/>
            <person name="De Vries R.P."/>
            <person name="Grigoriev I.V."/>
            <person name="Mortensen U.H."/>
            <person name="Andersen M.R."/>
            <person name="Baker S.E."/>
        </authorList>
    </citation>
    <scope>NUCLEOTIDE SEQUENCE [LARGE SCALE GENOMIC DNA]</scope>
    <source>
        <strain evidence="8">CBS 113365</strain>
    </source>
</reference>
<organism evidence="8 9">
    <name type="scientific">Aspergillus vadensis (strain CBS 113365 / IMI 142717 / IBT 24658)</name>
    <dbReference type="NCBI Taxonomy" id="1448311"/>
    <lineage>
        <taxon>Eukaryota</taxon>
        <taxon>Fungi</taxon>
        <taxon>Dikarya</taxon>
        <taxon>Ascomycota</taxon>
        <taxon>Pezizomycotina</taxon>
        <taxon>Eurotiomycetes</taxon>
        <taxon>Eurotiomycetidae</taxon>
        <taxon>Eurotiales</taxon>
        <taxon>Aspergillaceae</taxon>
        <taxon>Aspergillus</taxon>
        <taxon>Aspergillus subgen. Circumdati</taxon>
    </lineage>
</organism>
<dbReference type="PROSITE" id="PS50066">
    <property type="entry name" value="MADS_BOX_2"/>
    <property type="match status" value="1"/>
</dbReference>
<keyword evidence="4" id="KW-0804">Transcription</keyword>
<keyword evidence="9" id="KW-1185">Reference proteome</keyword>
<evidence type="ECO:0000259" key="7">
    <source>
        <dbReference type="PROSITE" id="PS50066"/>
    </source>
</evidence>
<feature type="domain" description="MADS-box" evidence="7">
    <location>
        <begin position="27"/>
        <end position="51"/>
    </location>
</feature>
<dbReference type="GO" id="GO:0005634">
    <property type="term" value="C:nucleus"/>
    <property type="evidence" value="ECO:0007669"/>
    <property type="project" value="UniProtKB-SubCell"/>
</dbReference>
<dbReference type="RefSeq" id="XP_025560897.1">
    <property type="nucleotide sequence ID" value="XM_025710182.1"/>
</dbReference>
<gene>
    <name evidence="8" type="ORF">BO88DRAFT_445142</name>
</gene>
<dbReference type="Pfam" id="PF00319">
    <property type="entry name" value="SRF-TF"/>
    <property type="match status" value="1"/>
</dbReference>
<dbReference type="GO" id="GO:0045944">
    <property type="term" value="P:positive regulation of transcription by RNA polymerase II"/>
    <property type="evidence" value="ECO:0007669"/>
    <property type="project" value="UniProtKB-ARBA"/>
</dbReference>
<evidence type="ECO:0000256" key="4">
    <source>
        <dbReference type="ARBA" id="ARBA00023163"/>
    </source>
</evidence>
<feature type="compositionally biased region" description="Basic and acidic residues" evidence="6">
    <location>
        <begin position="1"/>
        <end position="10"/>
    </location>
</feature>
<evidence type="ECO:0000256" key="3">
    <source>
        <dbReference type="ARBA" id="ARBA00023125"/>
    </source>
</evidence>
<evidence type="ECO:0000256" key="2">
    <source>
        <dbReference type="ARBA" id="ARBA00023015"/>
    </source>
</evidence>
<dbReference type="GO" id="GO:0046983">
    <property type="term" value="F:protein dimerization activity"/>
    <property type="evidence" value="ECO:0007669"/>
    <property type="project" value="InterPro"/>
</dbReference>
<dbReference type="EMBL" id="KZ821631">
    <property type="protein sequence ID" value="PYH67103.1"/>
    <property type="molecule type" value="Genomic_DNA"/>
</dbReference>
<protein>
    <recommendedName>
        <fullName evidence="7">MADS-box domain-containing protein</fullName>
    </recommendedName>
</protein>
<evidence type="ECO:0000256" key="6">
    <source>
        <dbReference type="SAM" id="MobiDB-lite"/>
    </source>
</evidence>
<dbReference type="InterPro" id="IPR002100">
    <property type="entry name" value="TF_MADSbox"/>
</dbReference>
<keyword evidence="5" id="KW-0539">Nucleus</keyword>
<feature type="compositionally biased region" description="Basic residues" evidence="6">
    <location>
        <begin position="19"/>
        <end position="30"/>
    </location>
</feature>
<comment type="subcellular location">
    <subcellularLocation>
        <location evidence="1">Nucleus</location>
    </subcellularLocation>
</comment>
<dbReference type="Proteomes" id="UP000248405">
    <property type="component" value="Unassembled WGS sequence"/>
</dbReference>
<dbReference type="GO" id="GO:0003677">
    <property type="term" value="F:DNA binding"/>
    <property type="evidence" value="ECO:0007669"/>
    <property type="project" value="UniProtKB-KW"/>
</dbReference>
<evidence type="ECO:0000313" key="8">
    <source>
        <dbReference type="EMBL" id="PYH67103.1"/>
    </source>
</evidence>
<proteinExistence type="predicted"/>
<dbReference type="AlphaFoldDB" id="A0A319BN16"/>
<evidence type="ECO:0000313" key="9">
    <source>
        <dbReference type="Proteomes" id="UP000248405"/>
    </source>
</evidence>
<name>A0A319BN16_ASPVC</name>
<accession>A0A319BN16</accession>
<dbReference type="Gene3D" id="3.40.1810.10">
    <property type="entry name" value="Transcription factor, MADS-box"/>
    <property type="match status" value="1"/>
</dbReference>